<evidence type="ECO:0000256" key="1">
    <source>
        <dbReference type="ARBA" id="ARBA00005417"/>
    </source>
</evidence>
<dbReference type="SMART" id="SM00382">
    <property type="entry name" value="AAA"/>
    <property type="match status" value="1"/>
</dbReference>
<dbReference type="Gene3D" id="3.40.50.300">
    <property type="entry name" value="P-loop containing nucleotide triphosphate hydrolases"/>
    <property type="match status" value="1"/>
</dbReference>
<evidence type="ECO:0000259" key="5">
    <source>
        <dbReference type="PROSITE" id="PS50893"/>
    </source>
</evidence>
<dbReference type="SUPFAM" id="SSF52540">
    <property type="entry name" value="P-loop containing nucleoside triphosphate hydrolases"/>
    <property type="match status" value="1"/>
</dbReference>
<dbReference type="InterPro" id="IPR003593">
    <property type="entry name" value="AAA+_ATPase"/>
</dbReference>
<dbReference type="GO" id="GO:0005524">
    <property type="term" value="F:ATP binding"/>
    <property type="evidence" value="ECO:0007669"/>
    <property type="project" value="UniProtKB-KW"/>
</dbReference>
<evidence type="ECO:0000313" key="6">
    <source>
        <dbReference type="EMBL" id="OQQ82019.1"/>
    </source>
</evidence>
<evidence type="ECO:0000256" key="2">
    <source>
        <dbReference type="ARBA" id="ARBA00022448"/>
    </source>
</evidence>
<organism evidence="6 7">
    <name type="scientific">Ligilactobacillus salivarius</name>
    <dbReference type="NCBI Taxonomy" id="1624"/>
    <lineage>
        <taxon>Bacteria</taxon>
        <taxon>Bacillati</taxon>
        <taxon>Bacillota</taxon>
        <taxon>Bacilli</taxon>
        <taxon>Lactobacillales</taxon>
        <taxon>Lactobacillaceae</taxon>
        <taxon>Ligilactobacillus</taxon>
    </lineage>
</organism>
<sequence length="226" mass="25263">MKIEVKNISKKYQNREVLKDVSFTIEKGTICGLFGMNGVGKSTLMKIIYGIEIPDKGQVLFEGHGKTSNIGALIEQPPVYSNLSAFDNLKTKALLYDIPNNQIKDILKRVGLDSTDKKHVGKFSVGMKQRLGIGMAILTQPKFIILDEPTNGLDPDGVIEFLDLLKSLKKQGVTILISSHQLHEIGRIVDQVIILDKGHVVYDKIQSNYKDIEEIFFNVMKGESFI</sequence>
<evidence type="ECO:0000256" key="3">
    <source>
        <dbReference type="ARBA" id="ARBA00022741"/>
    </source>
</evidence>
<protein>
    <submittedName>
        <fullName evidence="6">Lantibiotic ABC transporter ATP-binding protein</fullName>
    </submittedName>
</protein>
<dbReference type="GO" id="GO:0016887">
    <property type="term" value="F:ATP hydrolysis activity"/>
    <property type="evidence" value="ECO:0007669"/>
    <property type="project" value="InterPro"/>
</dbReference>
<accession>A0A1V9QMK6</accession>
<name>A0A1V9QMK6_9LACO</name>
<dbReference type="EMBL" id="NBEB01000099">
    <property type="protein sequence ID" value="OQQ82019.1"/>
    <property type="molecule type" value="Genomic_DNA"/>
</dbReference>
<dbReference type="PANTHER" id="PTHR43335">
    <property type="entry name" value="ABC TRANSPORTER, ATP-BINDING PROTEIN"/>
    <property type="match status" value="1"/>
</dbReference>
<keyword evidence="2" id="KW-0813">Transport</keyword>
<dbReference type="InterPro" id="IPR003439">
    <property type="entry name" value="ABC_transporter-like_ATP-bd"/>
</dbReference>
<dbReference type="PANTHER" id="PTHR43335:SF4">
    <property type="entry name" value="ABC TRANSPORTER, ATP-BINDING PROTEIN"/>
    <property type="match status" value="1"/>
</dbReference>
<keyword evidence="3" id="KW-0547">Nucleotide-binding</keyword>
<reference evidence="6 7" key="1">
    <citation type="submission" date="2017-03" db="EMBL/GenBank/DDBJ databases">
        <title>Phylogenomics and comparative genomics of Lactobacillus salivarius, a mammalian gut commensal.</title>
        <authorList>
            <person name="Harris H.M."/>
        </authorList>
    </citation>
    <scope>NUCLEOTIDE SEQUENCE [LARGE SCALE GENOMIC DNA]</scope>
    <source>
        <strain evidence="6 7">LMG 14477</strain>
    </source>
</reference>
<evidence type="ECO:0000313" key="7">
    <source>
        <dbReference type="Proteomes" id="UP000192638"/>
    </source>
</evidence>
<proteinExistence type="inferred from homology"/>
<dbReference type="InterPro" id="IPR017871">
    <property type="entry name" value="ABC_transporter-like_CS"/>
</dbReference>
<feature type="domain" description="ABC transporter" evidence="5">
    <location>
        <begin position="3"/>
        <end position="222"/>
    </location>
</feature>
<dbReference type="PROSITE" id="PS50893">
    <property type="entry name" value="ABC_TRANSPORTER_2"/>
    <property type="match status" value="1"/>
</dbReference>
<dbReference type="InterPro" id="IPR027417">
    <property type="entry name" value="P-loop_NTPase"/>
</dbReference>
<keyword evidence="4 6" id="KW-0067">ATP-binding</keyword>
<comment type="similarity">
    <text evidence="1">Belongs to the ABC transporter superfamily.</text>
</comment>
<comment type="caution">
    <text evidence="6">The sequence shown here is derived from an EMBL/GenBank/DDBJ whole genome shotgun (WGS) entry which is preliminary data.</text>
</comment>
<evidence type="ECO:0000256" key="4">
    <source>
        <dbReference type="ARBA" id="ARBA00022840"/>
    </source>
</evidence>
<dbReference type="RefSeq" id="WP_081531062.1">
    <property type="nucleotide sequence ID" value="NZ_JAUDEC010000027.1"/>
</dbReference>
<dbReference type="AlphaFoldDB" id="A0A1V9QMK6"/>
<gene>
    <name evidence="6" type="ORF">B6U60_09390</name>
</gene>
<dbReference type="Pfam" id="PF00005">
    <property type="entry name" value="ABC_tran"/>
    <property type="match status" value="1"/>
</dbReference>
<dbReference type="PROSITE" id="PS00211">
    <property type="entry name" value="ABC_TRANSPORTER_1"/>
    <property type="match status" value="1"/>
</dbReference>
<dbReference type="Proteomes" id="UP000192638">
    <property type="component" value="Unassembled WGS sequence"/>
</dbReference>